<feature type="region of interest" description="Disordered" evidence="8">
    <location>
        <begin position="62"/>
        <end position="96"/>
    </location>
</feature>
<comment type="subcellular location">
    <subcellularLocation>
        <location evidence="1">Nucleus</location>
    </subcellularLocation>
</comment>
<dbReference type="Pfam" id="PF04937">
    <property type="entry name" value="DUF659"/>
    <property type="match status" value="1"/>
</dbReference>
<keyword evidence="2" id="KW-0479">Metal-binding</keyword>
<feature type="domain" description="DUF659" evidence="10">
    <location>
        <begin position="158"/>
        <end position="297"/>
    </location>
</feature>
<keyword evidence="7" id="KW-0539">Nucleus</keyword>
<dbReference type="GeneID" id="103307905"/>
<keyword evidence="12" id="KW-1185">Reference proteome</keyword>
<dbReference type="GO" id="GO:0005634">
    <property type="term" value="C:nucleus"/>
    <property type="evidence" value="ECO:0007669"/>
    <property type="project" value="UniProtKB-SubCell"/>
</dbReference>
<dbReference type="EnsemblMetazoa" id="XM_008180365.1">
    <property type="protein sequence ID" value="XP_008178587.1"/>
    <property type="gene ID" value="LOC103307905"/>
</dbReference>
<accession>A0A8R1WXR7</accession>
<evidence type="ECO:0000256" key="6">
    <source>
        <dbReference type="ARBA" id="ARBA00023163"/>
    </source>
</evidence>
<feature type="domain" description="BED-type" evidence="9">
    <location>
        <begin position="7"/>
        <end position="50"/>
    </location>
</feature>
<dbReference type="RefSeq" id="XP_008178587.1">
    <property type="nucleotide sequence ID" value="XM_008180365.1"/>
</dbReference>
<evidence type="ECO:0000259" key="9">
    <source>
        <dbReference type="Pfam" id="PF02892"/>
    </source>
</evidence>
<dbReference type="GO" id="GO:0003677">
    <property type="term" value="F:DNA binding"/>
    <property type="evidence" value="ECO:0007669"/>
    <property type="project" value="InterPro"/>
</dbReference>
<keyword evidence="5" id="KW-0805">Transcription regulation</keyword>
<evidence type="ECO:0000256" key="4">
    <source>
        <dbReference type="ARBA" id="ARBA00022833"/>
    </source>
</evidence>
<dbReference type="AlphaFoldDB" id="A0A8R1WXR7"/>
<name>A0A8R1WXR7_ACYPI</name>
<dbReference type="InterPro" id="IPR052035">
    <property type="entry name" value="ZnF_BED_domain_contain"/>
</dbReference>
<dbReference type="PANTHER" id="PTHR46481:SF10">
    <property type="entry name" value="ZINC FINGER BED DOMAIN-CONTAINING PROTEIN 39"/>
    <property type="match status" value="1"/>
</dbReference>
<evidence type="ECO:0000256" key="2">
    <source>
        <dbReference type="ARBA" id="ARBA00022723"/>
    </source>
</evidence>
<reference evidence="11" key="2">
    <citation type="submission" date="2022-06" db="UniProtKB">
        <authorList>
            <consortium name="EnsemblMetazoa"/>
        </authorList>
    </citation>
    <scope>IDENTIFICATION</scope>
</reference>
<dbReference type="InterPro" id="IPR007021">
    <property type="entry name" value="DUF659"/>
</dbReference>
<dbReference type="GO" id="GO:0008270">
    <property type="term" value="F:zinc ion binding"/>
    <property type="evidence" value="ECO:0007669"/>
    <property type="project" value="UniProtKB-KW"/>
</dbReference>
<sequence>MSRKNTSDVWKYFKKLSNTPNEAVCLIFSTHYKHGHGTSNLHEHLRRVHQSKLDAEKRNTELEKDLDKEQNNDQPSSSKTLSYDQEPDQEQPPTKIKKTKQLLLSKRFNEPSTKQKNDFISIIMDMIAGDLQPISYLENNGFQKMVSFLDSRYLEHIPSRRTLTRKIMPDIYQSTKVKVQQMLIESNYVAITSDIWTSLNADSFLTVTAHVYNTNYVLKTFVLTTEKLNKNHTAQYLYETLIKIFEEWKIINKVVAIVTDSGANIKAAIKKMNGIPHIPCTAHKLNLVVTNALKIQCGADESDVDNNIGWDGVNDLNILLKKCRSIVTFFKKSEIGHRCLQDKLKQLSLPDLKLKQDVSTRWNSSLLMLERLVTLKEPLTCVMMSLKDGPTMLLPMEWRIIEDIIPLLTPFNLMTTELSGEKYSTLVMVIPLLNLPYSLETLKHNPNPKTGQTA</sequence>
<dbReference type="InterPro" id="IPR003656">
    <property type="entry name" value="Znf_BED"/>
</dbReference>
<evidence type="ECO:0000256" key="3">
    <source>
        <dbReference type="ARBA" id="ARBA00022771"/>
    </source>
</evidence>
<proteinExistence type="predicted"/>
<evidence type="ECO:0000256" key="7">
    <source>
        <dbReference type="ARBA" id="ARBA00023242"/>
    </source>
</evidence>
<evidence type="ECO:0000259" key="10">
    <source>
        <dbReference type="Pfam" id="PF04937"/>
    </source>
</evidence>
<evidence type="ECO:0000256" key="8">
    <source>
        <dbReference type="SAM" id="MobiDB-lite"/>
    </source>
</evidence>
<organism evidence="11 12">
    <name type="scientific">Acyrthosiphon pisum</name>
    <name type="common">Pea aphid</name>
    <dbReference type="NCBI Taxonomy" id="7029"/>
    <lineage>
        <taxon>Eukaryota</taxon>
        <taxon>Metazoa</taxon>
        <taxon>Ecdysozoa</taxon>
        <taxon>Arthropoda</taxon>
        <taxon>Hexapoda</taxon>
        <taxon>Insecta</taxon>
        <taxon>Pterygota</taxon>
        <taxon>Neoptera</taxon>
        <taxon>Paraneoptera</taxon>
        <taxon>Hemiptera</taxon>
        <taxon>Sternorrhyncha</taxon>
        <taxon>Aphidomorpha</taxon>
        <taxon>Aphidoidea</taxon>
        <taxon>Aphididae</taxon>
        <taxon>Macrosiphini</taxon>
        <taxon>Acyrthosiphon</taxon>
    </lineage>
</organism>
<evidence type="ECO:0008006" key="13">
    <source>
        <dbReference type="Google" id="ProtNLM"/>
    </source>
</evidence>
<reference evidence="12" key="1">
    <citation type="submission" date="2010-06" db="EMBL/GenBank/DDBJ databases">
        <authorList>
            <person name="Jiang H."/>
            <person name="Abraham K."/>
            <person name="Ali S."/>
            <person name="Alsbrooks S.L."/>
            <person name="Anim B.N."/>
            <person name="Anosike U.S."/>
            <person name="Attaway T."/>
            <person name="Bandaranaike D.P."/>
            <person name="Battles P.K."/>
            <person name="Bell S.N."/>
            <person name="Bell A.V."/>
            <person name="Beltran B."/>
            <person name="Bickham C."/>
            <person name="Bustamante Y."/>
            <person name="Caleb T."/>
            <person name="Canada A."/>
            <person name="Cardenas V."/>
            <person name="Carter K."/>
            <person name="Chacko J."/>
            <person name="Chandrabose M.N."/>
            <person name="Chavez D."/>
            <person name="Chavez A."/>
            <person name="Chen L."/>
            <person name="Chu H.-S."/>
            <person name="Claassen K.J."/>
            <person name="Cockrell R."/>
            <person name="Collins M."/>
            <person name="Cooper J.A."/>
            <person name="Cree A."/>
            <person name="Curry S.M."/>
            <person name="Da Y."/>
            <person name="Dao M.D."/>
            <person name="Das B."/>
            <person name="Davila M.-L."/>
            <person name="Davy-Carroll L."/>
            <person name="Denson S."/>
            <person name="Dinh H."/>
            <person name="Ebong V.E."/>
            <person name="Edwards J.R."/>
            <person name="Egan A."/>
            <person name="El-Daye J."/>
            <person name="Escobedo L."/>
            <person name="Fernandez S."/>
            <person name="Fernando P.R."/>
            <person name="Flagg N."/>
            <person name="Forbes L.D."/>
            <person name="Fowler R.G."/>
            <person name="Fu Q."/>
            <person name="Gabisi R.A."/>
            <person name="Ganer J."/>
            <person name="Garbino Pronczuk A."/>
            <person name="Garcia R.M."/>
            <person name="Garner T."/>
            <person name="Garrett T.E."/>
            <person name="Gonzalez D.A."/>
            <person name="Hamid H."/>
            <person name="Hawkins E.S."/>
            <person name="Hirani K."/>
            <person name="Hogues M.E."/>
            <person name="Hollins B."/>
            <person name="Hsiao C.-H."/>
            <person name="Jabil R."/>
            <person name="James M.L."/>
            <person name="Jhangiani S.N."/>
            <person name="Johnson B."/>
            <person name="Johnson Q."/>
            <person name="Joshi V."/>
            <person name="Kalu J.B."/>
            <person name="Kam C."/>
            <person name="Kashfia A."/>
            <person name="Keebler J."/>
            <person name="Kisamo H."/>
            <person name="Kovar C.L."/>
            <person name="Lago L.A."/>
            <person name="Lai C.-Y."/>
            <person name="Laidlaw J."/>
            <person name="Lara F."/>
            <person name="Le T.-K."/>
            <person name="Lee S.L."/>
            <person name="Legall F.H."/>
            <person name="Lemon S.J."/>
            <person name="Lewis L.R."/>
            <person name="Li B."/>
            <person name="Liu Y."/>
            <person name="Liu Y.-S."/>
            <person name="Lopez J."/>
            <person name="Lozado R.J."/>
            <person name="Lu J."/>
            <person name="Madu R.C."/>
            <person name="Maheshwari M."/>
            <person name="Maheshwari R."/>
            <person name="Malloy K."/>
            <person name="Martinez E."/>
            <person name="Mathew T."/>
            <person name="Mercado I.C."/>
            <person name="Mercado C."/>
            <person name="Meyer B."/>
            <person name="Montgomery K."/>
            <person name="Morgan M.B."/>
            <person name="Munidasa M."/>
            <person name="Nazareth L.V."/>
            <person name="Nelson J."/>
            <person name="Ng B.M."/>
            <person name="Nguyen N.B."/>
            <person name="Nguyen P.Q."/>
            <person name="Nguyen T."/>
            <person name="Obregon M."/>
            <person name="Okwuonu G.O."/>
            <person name="Onwere C.G."/>
            <person name="Orozco G."/>
            <person name="Parra A."/>
            <person name="Patel S."/>
            <person name="Patil S."/>
            <person name="Perez A."/>
            <person name="Perez Y."/>
            <person name="Pham C."/>
            <person name="Primus E.L."/>
            <person name="Pu L.-L."/>
            <person name="Puazo M."/>
            <person name="Qin X."/>
            <person name="Quiroz J.B."/>
            <person name="Reese J."/>
            <person name="Richards S."/>
            <person name="Rives C.M."/>
            <person name="Robberts R."/>
            <person name="Ruiz S.J."/>
            <person name="Ruiz M.J."/>
            <person name="Santibanez J."/>
            <person name="Schneider B.W."/>
            <person name="Sisson I."/>
            <person name="Smith M."/>
            <person name="Sodergren E."/>
            <person name="Song X.-Z."/>
            <person name="Song B.B."/>
            <person name="Summersgill H."/>
            <person name="Thelus R."/>
            <person name="Thornton R.D."/>
            <person name="Trejos Z.Y."/>
            <person name="Usmani K."/>
            <person name="Vattathil S."/>
            <person name="Villasana D."/>
            <person name="Walker D.L."/>
            <person name="Wang S."/>
            <person name="Wang K."/>
            <person name="White C.S."/>
            <person name="Williams A.C."/>
            <person name="Williamson J."/>
            <person name="Wilson K."/>
            <person name="Woghiren I.O."/>
            <person name="Woodworth J.R."/>
            <person name="Worley K.C."/>
            <person name="Wright R.A."/>
            <person name="Wu W."/>
            <person name="Young L."/>
            <person name="Zhang L."/>
            <person name="Zhang J."/>
            <person name="Zhu Y."/>
            <person name="Muzny D.M."/>
            <person name="Weinstock G."/>
            <person name="Gibbs R.A."/>
        </authorList>
    </citation>
    <scope>NUCLEOTIDE SEQUENCE [LARGE SCALE GENOMIC DNA]</scope>
    <source>
        <strain evidence="12">LSR1</strain>
    </source>
</reference>
<dbReference type="PANTHER" id="PTHR46481">
    <property type="entry name" value="ZINC FINGER BED DOMAIN-CONTAINING PROTEIN 4"/>
    <property type="match status" value="1"/>
</dbReference>
<evidence type="ECO:0000313" key="12">
    <source>
        <dbReference type="Proteomes" id="UP000007819"/>
    </source>
</evidence>
<protein>
    <recommendedName>
        <fullName evidence="13">Zinc finger BED domain-containing protein 1-like</fullName>
    </recommendedName>
</protein>
<evidence type="ECO:0000256" key="1">
    <source>
        <dbReference type="ARBA" id="ARBA00004123"/>
    </source>
</evidence>
<feature type="compositionally biased region" description="Polar residues" evidence="8">
    <location>
        <begin position="72"/>
        <end position="83"/>
    </location>
</feature>
<dbReference type="OrthoDB" id="6615779at2759"/>
<keyword evidence="6" id="KW-0804">Transcription</keyword>
<evidence type="ECO:0000256" key="5">
    <source>
        <dbReference type="ARBA" id="ARBA00023015"/>
    </source>
</evidence>
<dbReference type="InterPro" id="IPR012337">
    <property type="entry name" value="RNaseH-like_sf"/>
</dbReference>
<dbReference type="InterPro" id="IPR036236">
    <property type="entry name" value="Znf_C2H2_sf"/>
</dbReference>
<evidence type="ECO:0000313" key="11">
    <source>
        <dbReference type="EnsemblMetazoa" id="XP_008178587.1"/>
    </source>
</evidence>
<dbReference type="GO" id="GO:0009791">
    <property type="term" value="P:post-embryonic development"/>
    <property type="evidence" value="ECO:0007669"/>
    <property type="project" value="UniProtKB-ARBA"/>
</dbReference>
<keyword evidence="3" id="KW-0863">Zinc-finger</keyword>
<dbReference type="Pfam" id="PF02892">
    <property type="entry name" value="zf-BED"/>
    <property type="match status" value="1"/>
</dbReference>
<dbReference type="KEGG" id="api:103307905"/>
<dbReference type="SUPFAM" id="SSF140996">
    <property type="entry name" value="Hermes dimerisation domain"/>
    <property type="match status" value="1"/>
</dbReference>
<dbReference type="Proteomes" id="UP000007819">
    <property type="component" value="Chromosome X"/>
</dbReference>
<feature type="compositionally biased region" description="Basic and acidic residues" evidence="8">
    <location>
        <begin position="62"/>
        <end position="71"/>
    </location>
</feature>
<dbReference type="SUPFAM" id="SSF57667">
    <property type="entry name" value="beta-beta-alpha zinc fingers"/>
    <property type="match status" value="1"/>
</dbReference>
<keyword evidence="4" id="KW-0862">Zinc</keyword>
<dbReference type="SUPFAM" id="SSF53098">
    <property type="entry name" value="Ribonuclease H-like"/>
    <property type="match status" value="1"/>
</dbReference>
<dbReference type="SMART" id="SM00614">
    <property type="entry name" value="ZnF_BED"/>
    <property type="match status" value="1"/>
</dbReference>